<evidence type="ECO:0000313" key="3">
    <source>
        <dbReference type="EMBL" id="SCB93891.1"/>
    </source>
</evidence>
<evidence type="ECO:0000256" key="1">
    <source>
        <dbReference type="ARBA" id="ARBA00007689"/>
    </source>
</evidence>
<name>A0A1C4AHB2_9ENTR</name>
<dbReference type="InterPro" id="IPR011008">
    <property type="entry name" value="Dimeric_a/b-barrel"/>
</dbReference>
<feature type="domain" description="YCII-related" evidence="2">
    <location>
        <begin position="1"/>
        <end position="76"/>
    </location>
</feature>
<dbReference type="InterPro" id="IPR005545">
    <property type="entry name" value="YCII"/>
</dbReference>
<proteinExistence type="inferred from homology"/>
<dbReference type="AlphaFoldDB" id="A0A1C4AHB2"/>
<dbReference type="SUPFAM" id="SSF54909">
    <property type="entry name" value="Dimeric alpha+beta barrel"/>
    <property type="match status" value="1"/>
</dbReference>
<keyword evidence="4" id="KW-1185">Reference proteome</keyword>
<accession>A0A1C4AHB2</accession>
<dbReference type="Proteomes" id="UP000198975">
    <property type="component" value="Unassembled WGS sequence"/>
</dbReference>
<dbReference type="EMBL" id="FMAY01000003">
    <property type="protein sequence ID" value="SCB93891.1"/>
    <property type="molecule type" value="Genomic_DNA"/>
</dbReference>
<evidence type="ECO:0000259" key="2">
    <source>
        <dbReference type="Pfam" id="PF03795"/>
    </source>
</evidence>
<dbReference type="OrthoDB" id="9814407at2"/>
<organism evidence="3 4">
    <name type="scientific">Kosakonia oryzendophytica</name>
    <dbReference type="NCBI Taxonomy" id="1005665"/>
    <lineage>
        <taxon>Bacteria</taxon>
        <taxon>Pseudomonadati</taxon>
        <taxon>Pseudomonadota</taxon>
        <taxon>Gammaproteobacteria</taxon>
        <taxon>Enterobacterales</taxon>
        <taxon>Enterobacteriaceae</taxon>
        <taxon>Kosakonia</taxon>
    </lineage>
</organism>
<dbReference type="Pfam" id="PF03795">
    <property type="entry name" value="YCII"/>
    <property type="match status" value="1"/>
</dbReference>
<sequence>MLYAITLKYGSDPEALGHHLDAHKIWLAEMIKKGNVIFAGPLQNKQGGFILAYADELTALEKEIHRDPFVTFGLVDVDILVVDPAVCSSAFPDVWATNAKKI</sequence>
<protein>
    <submittedName>
        <fullName evidence="3">Uncharacterized conserved protein YciI, contains a putative active-site phosphohistidine</fullName>
    </submittedName>
</protein>
<dbReference type="RefSeq" id="WP_088236712.1">
    <property type="nucleotide sequence ID" value="NZ_FMAY01000003.1"/>
</dbReference>
<reference evidence="4" key="1">
    <citation type="submission" date="2016-08" db="EMBL/GenBank/DDBJ databases">
        <authorList>
            <person name="Varghese N."/>
            <person name="Submissions Spin"/>
        </authorList>
    </citation>
    <scope>NUCLEOTIDE SEQUENCE [LARGE SCALE GENOMIC DNA]</scope>
    <source>
        <strain evidence="4">REICA_082</strain>
    </source>
</reference>
<evidence type="ECO:0000313" key="4">
    <source>
        <dbReference type="Proteomes" id="UP000198975"/>
    </source>
</evidence>
<dbReference type="Gene3D" id="3.30.70.1060">
    <property type="entry name" value="Dimeric alpha+beta barrel"/>
    <property type="match status" value="1"/>
</dbReference>
<comment type="similarity">
    <text evidence="1">Belongs to the YciI family.</text>
</comment>
<gene>
    <name evidence="3" type="ORF">GA0061071_10351</name>
</gene>